<evidence type="ECO:0000256" key="10">
    <source>
        <dbReference type="HAMAP-Rule" id="MF_01569"/>
    </source>
</evidence>
<keyword evidence="14" id="KW-1185">Reference proteome</keyword>
<evidence type="ECO:0000256" key="6">
    <source>
        <dbReference type="ARBA" id="ARBA00022840"/>
    </source>
</evidence>
<dbReference type="GO" id="GO:0002161">
    <property type="term" value="F:aminoacyl-tRNA deacylase activity"/>
    <property type="evidence" value="ECO:0007669"/>
    <property type="project" value="InterPro"/>
</dbReference>
<dbReference type="PROSITE" id="PS50862">
    <property type="entry name" value="AA_TRNA_LIGASE_II"/>
    <property type="match status" value="1"/>
</dbReference>
<dbReference type="CDD" id="cd00861">
    <property type="entry name" value="ProRS_anticodon_short"/>
    <property type="match status" value="1"/>
</dbReference>
<comment type="domain">
    <text evidence="10">Consists of three domains: the N-terminal catalytic domain, the editing domain and the C-terminal anticodon-binding domain.</text>
</comment>
<dbReference type="OrthoDB" id="9809052at2"/>
<dbReference type="EMBL" id="QURH01000919">
    <property type="protein sequence ID" value="RFU37796.1"/>
    <property type="molecule type" value="Genomic_DNA"/>
</dbReference>
<name>A0A372JD94_9ACTN</name>
<dbReference type="InterPro" id="IPR044140">
    <property type="entry name" value="ProRS_anticodon_short"/>
</dbReference>
<dbReference type="SUPFAM" id="SSF55826">
    <property type="entry name" value="YbaK/ProRS associated domain"/>
    <property type="match status" value="1"/>
</dbReference>
<protein>
    <recommendedName>
        <fullName evidence="10">Proline--tRNA ligase</fullName>
        <ecNumber evidence="10">6.1.1.15</ecNumber>
    </recommendedName>
    <alternativeName>
        <fullName evidence="10">Prolyl-tRNA synthetase</fullName>
        <shortName evidence="10">ProRS</shortName>
    </alternativeName>
</protein>
<feature type="domain" description="Aminoacyl-transfer RNA synthetases class-II family profile" evidence="12">
    <location>
        <begin position="38"/>
        <end position="480"/>
    </location>
</feature>
<keyword evidence="6 10" id="KW-0067">ATP-binding</keyword>
<proteinExistence type="inferred from homology"/>
<dbReference type="Pfam" id="PF04073">
    <property type="entry name" value="tRNA_edit"/>
    <property type="match status" value="1"/>
</dbReference>
<dbReference type="Pfam" id="PF03129">
    <property type="entry name" value="HGTP_anticodon"/>
    <property type="match status" value="1"/>
</dbReference>
<dbReference type="InterPro" id="IPR050062">
    <property type="entry name" value="Pro-tRNA_synthetase"/>
</dbReference>
<dbReference type="GO" id="GO:0005829">
    <property type="term" value="C:cytosol"/>
    <property type="evidence" value="ECO:0007669"/>
    <property type="project" value="TreeGrafter"/>
</dbReference>
<dbReference type="InterPro" id="IPR002316">
    <property type="entry name" value="Pro-tRNA-ligase_IIa"/>
</dbReference>
<dbReference type="Pfam" id="PF00587">
    <property type="entry name" value="tRNA-synt_2b"/>
    <property type="match status" value="1"/>
</dbReference>
<dbReference type="GO" id="GO:0004827">
    <property type="term" value="F:proline-tRNA ligase activity"/>
    <property type="evidence" value="ECO:0007669"/>
    <property type="project" value="UniProtKB-UniRule"/>
</dbReference>
<feature type="region of interest" description="Disordered" evidence="11">
    <location>
        <begin position="237"/>
        <end position="273"/>
    </location>
</feature>
<comment type="subcellular location">
    <subcellularLocation>
        <location evidence="1 10">Cytoplasm</location>
    </subcellularLocation>
</comment>
<dbReference type="Gene3D" id="3.40.50.800">
    <property type="entry name" value="Anticodon-binding domain"/>
    <property type="match status" value="1"/>
</dbReference>
<dbReference type="NCBIfam" id="NF006625">
    <property type="entry name" value="PRK09194.1"/>
    <property type="match status" value="1"/>
</dbReference>
<organism evidence="13 14">
    <name type="scientific">Actinomadura logoneensis</name>
    <dbReference type="NCBI Taxonomy" id="2293572"/>
    <lineage>
        <taxon>Bacteria</taxon>
        <taxon>Bacillati</taxon>
        <taxon>Actinomycetota</taxon>
        <taxon>Actinomycetes</taxon>
        <taxon>Streptosporangiales</taxon>
        <taxon>Thermomonosporaceae</taxon>
        <taxon>Actinomadura</taxon>
    </lineage>
</organism>
<evidence type="ECO:0000256" key="9">
    <source>
        <dbReference type="ARBA" id="ARBA00047671"/>
    </source>
</evidence>
<dbReference type="RefSeq" id="WP_117360628.1">
    <property type="nucleotide sequence ID" value="NZ_QURH01000919.1"/>
</dbReference>
<evidence type="ECO:0000256" key="4">
    <source>
        <dbReference type="ARBA" id="ARBA00022598"/>
    </source>
</evidence>
<keyword evidence="8 10" id="KW-0030">Aminoacyl-tRNA synthetase</keyword>
<evidence type="ECO:0000313" key="13">
    <source>
        <dbReference type="EMBL" id="RFU37796.1"/>
    </source>
</evidence>
<dbReference type="HAMAP" id="MF_01569">
    <property type="entry name" value="Pro_tRNA_synth_type1"/>
    <property type="match status" value="1"/>
</dbReference>
<dbReference type="EC" id="6.1.1.15" evidence="10"/>
<dbReference type="InterPro" id="IPR023717">
    <property type="entry name" value="Pro-tRNA-Synthase_IIa_type1"/>
</dbReference>
<comment type="catalytic activity">
    <reaction evidence="9 10">
        <text>tRNA(Pro) + L-proline + ATP = L-prolyl-tRNA(Pro) + AMP + diphosphate</text>
        <dbReference type="Rhea" id="RHEA:14305"/>
        <dbReference type="Rhea" id="RHEA-COMP:9700"/>
        <dbReference type="Rhea" id="RHEA-COMP:9702"/>
        <dbReference type="ChEBI" id="CHEBI:30616"/>
        <dbReference type="ChEBI" id="CHEBI:33019"/>
        <dbReference type="ChEBI" id="CHEBI:60039"/>
        <dbReference type="ChEBI" id="CHEBI:78442"/>
        <dbReference type="ChEBI" id="CHEBI:78532"/>
        <dbReference type="ChEBI" id="CHEBI:456215"/>
        <dbReference type="EC" id="6.1.1.15"/>
    </reaction>
</comment>
<dbReference type="PRINTS" id="PR01046">
    <property type="entry name" value="TRNASYNTHPRO"/>
</dbReference>
<evidence type="ECO:0000256" key="3">
    <source>
        <dbReference type="ARBA" id="ARBA00022490"/>
    </source>
</evidence>
<keyword evidence="7 10" id="KW-0648">Protein biosynthesis</keyword>
<gene>
    <name evidence="10" type="primary">proS</name>
    <name evidence="13" type="ORF">DZF91_31010</name>
</gene>
<dbReference type="InterPro" id="IPR004154">
    <property type="entry name" value="Anticodon-bd"/>
</dbReference>
<dbReference type="PANTHER" id="PTHR42753:SF2">
    <property type="entry name" value="PROLINE--TRNA LIGASE"/>
    <property type="match status" value="1"/>
</dbReference>
<dbReference type="SUPFAM" id="SSF55681">
    <property type="entry name" value="Class II aaRS and biotin synthetases"/>
    <property type="match status" value="1"/>
</dbReference>
<dbReference type="AlphaFoldDB" id="A0A372JD94"/>
<evidence type="ECO:0000256" key="2">
    <source>
        <dbReference type="ARBA" id="ARBA00011738"/>
    </source>
</evidence>
<keyword evidence="3 10" id="KW-0963">Cytoplasm</keyword>
<dbReference type="SUPFAM" id="SSF52954">
    <property type="entry name" value="Class II aaRS ABD-related"/>
    <property type="match status" value="1"/>
</dbReference>
<evidence type="ECO:0000313" key="14">
    <source>
        <dbReference type="Proteomes" id="UP000261811"/>
    </source>
</evidence>
<evidence type="ECO:0000256" key="11">
    <source>
        <dbReference type="SAM" id="MobiDB-lite"/>
    </source>
</evidence>
<evidence type="ECO:0000256" key="1">
    <source>
        <dbReference type="ARBA" id="ARBA00004496"/>
    </source>
</evidence>
<keyword evidence="5 10" id="KW-0547">Nucleotide-binding</keyword>
<accession>A0A372JD94</accession>
<dbReference type="InterPro" id="IPR007214">
    <property type="entry name" value="YbaK/aa-tRNA-synth-assoc-dom"/>
</dbReference>
<dbReference type="Proteomes" id="UP000261811">
    <property type="component" value="Unassembled WGS sequence"/>
</dbReference>
<evidence type="ECO:0000259" key="12">
    <source>
        <dbReference type="PROSITE" id="PS50862"/>
    </source>
</evidence>
<dbReference type="InterPro" id="IPR036621">
    <property type="entry name" value="Anticodon-bd_dom_sf"/>
</dbReference>
<dbReference type="InterPro" id="IPR006195">
    <property type="entry name" value="aa-tRNA-synth_II"/>
</dbReference>
<sequence>MRWSHLFVPTLRQDPADADAPSHRLLLRAGYVRRLHAGHYSLLPLAVRVRARIIQVVREEMERAGAQEMLLPTLHPAGPWRRSGRWDLVGPELFRLADRRGNELALGMTHEEIFTTLALEVTSYRQLPQQWYQFQTKFRDEPRPRGGLVRVREFTMKDAYSFDIDQDGLDASFAAYRAAYIRIFERLGIPAVPVEASNGTMGGSGSTEFACPSESGEDTVVRCPACGYAANVETATSRLAPVSDDGTDPSGEAVPSGASGEAGASGAPEAFDTPGVRTIEDLAAGFGVPADRQIKTLVHLVDGRVTLVLLRGDHTLNEQKLADATGASELRPAEPEEIRAALGALPGSLGAVGVTGLPVVADEALRGRRGMVTGANRDGVHLRGVDVARDIPSPAWADLREVAAGEPCPSCGTPLEVFTAIEVGHIFKLGDRYTRALDMTVLGADGERVHPLMGSYGIGIERAMAAIVEVHHDEHGIVWPEAVAPFAVAVVPAQTDDPEVAGTAERIYGELRAAGVDAVLDDRPERAGVKFRDIELTGIPHRVTVGRRGLAQGVVEHTVRATRETAEIPVAEAVTHLRGVLAR</sequence>
<dbReference type="InterPro" id="IPR004500">
    <property type="entry name" value="Pro-tRNA-synth_IIa_bac-type"/>
</dbReference>
<evidence type="ECO:0000256" key="5">
    <source>
        <dbReference type="ARBA" id="ARBA00022741"/>
    </source>
</evidence>
<comment type="subunit">
    <text evidence="2 10">Homodimer.</text>
</comment>
<feature type="compositionally biased region" description="Low complexity" evidence="11">
    <location>
        <begin position="249"/>
        <end position="270"/>
    </location>
</feature>
<reference evidence="13 14" key="1">
    <citation type="submission" date="2018-08" db="EMBL/GenBank/DDBJ databases">
        <title>Actinomadura jelena sp. nov., a novel Actinomycete isolated from soil in Chad.</title>
        <authorList>
            <person name="Shi L."/>
        </authorList>
    </citation>
    <scope>NUCLEOTIDE SEQUENCE [LARGE SCALE GENOMIC DNA]</scope>
    <source>
        <strain evidence="13 14">NEAU-G17</strain>
    </source>
</reference>
<dbReference type="InterPro" id="IPR036754">
    <property type="entry name" value="YbaK/aa-tRNA-synt-asso_dom_sf"/>
</dbReference>
<evidence type="ECO:0000256" key="7">
    <source>
        <dbReference type="ARBA" id="ARBA00022917"/>
    </source>
</evidence>
<dbReference type="InterPro" id="IPR045864">
    <property type="entry name" value="aa-tRNA-synth_II/BPL/LPL"/>
</dbReference>
<dbReference type="GO" id="GO:0005524">
    <property type="term" value="F:ATP binding"/>
    <property type="evidence" value="ECO:0007669"/>
    <property type="project" value="UniProtKB-UniRule"/>
</dbReference>
<dbReference type="PANTHER" id="PTHR42753">
    <property type="entry name" value="MITOCHONDRIAL RIBOSOME PROTEIN L39/PROLYL-TRNA LIGASE FAMILY MEMBER"/>
    <property type="match status" value="1"/>
</dbReference>
<dbReference type="NCBIfam" id="TIGR00409">
    <property type="entry name" value="proS_fam_II"/>
    <property type="match status" value="1"/>
</dbReference>
<dbReference type="Gene3D" id="3.90.960.10">
    <property type="entry name" value="YbaK/aminoacyl-tRNA synthetase-associated domain"/>
    <property type="match status" value="1"/>
</dbReference>
<dbReference type="Gene3D" id="3.30.930.10">
    <property type="entry name" value="Bira Bifunctional Protein, Domain 2"/>
    <property type="match status" value="2"/>
</dbReference>
<dbReference type="InterPro" id="IPR002314">
    <property type="entry name" value="aa-tRNA-synt_IIb"/>
</dbReference>
<evidence type="ECO:0000256" key="8">
    <source>
        <dbReference type="ARBA" id="ARBA00023146"/>
    </source>
</evidence>
<comment type="caution">
    <text evidence="13">The sequence shown here is derived from an EMBL/GenBank/DDBJ whole genome shotgun (WGS) entry which is preliminary data.</text>
</comment>
<dbReference type="CDD" id="cd04334">
    <property type="entry name" value="ProRS-INS"/>
    <property type="match status" value="1"/>
</dbReference>
<comment type="similarity">
    <text evidence="10">Belongs to the class-II aminoacyl-tRNA synthetase family. ProS type 1 subfamily.</text>
</comment>
<comment type="function">
    <text evidence="10">Catalyzes the attachment of proline to tRNA(Pro) in a two-step reaction: proline is first activated by ATP to form Pro-AMP and then transferred to the acceptor end of tRNA(Pro). As ProRS can inadvertently accommodate and process non-cognate amino acids such as alanine and cysteine, to avoid such errors it has two additional distinct editing activities against alanine. One activity is designated as 'pretransfer' editing and involves the tRNA(Pro)-independent hydrolysis of activated Ala-AMP. The other activity is designated 'posttransfer' editing and involves deacylation of mischarged Ala-tRNA(Pro). The misacylated Cys-tRNA(Pro) is not edited by ProRS.</text>
</comment>
<dbReference type="GO" id="GO:0006433">
    <property type="term" value="P:prolyl-tRNA aminoacylation"/>
    <property type="evidence" value="ECO:0007669"/>
    <property type="project" value="UniProtKB-UniRule"/>
</dbReference>
<keyword evidence="4 10" id="KW-0436">Ligase</keyword>